<reference evidence="2 3" key="1">
    <citation type="journal article" date="2016" name="BMC Genomics">
        <title>Comparative genomics reveals Cyclospora cayetanensis possesses coccidia-like metabolism and invasion components but unique surface antigens.</title>
        <authorList>
            <person name="Liu S."/>
            <person name="Wang L."/>
            <person name="Zheng H."/>
            <person name="Xu Z."/>
            <person name="Roellig D.M."/>
            <person name="Li N."/>
            <person name="Frace M.A."/>
            <person name="Tang K."/>
            <person name="Arrowood M.J."/>
            <person name="Moss D.M."/>
            <person name="Zhang L."/>
            <person name="Feng Y."/>
            <person name="Xiao L."/>
        </authorList>
    </citation>
    <scope>NUCLEOTIDE SEQUENCE [LARGE SCALE GENOMIC DNA]</scope>
    <source>
        <strain evidence="2 3">CHN_HEN01</strain>
    </source>
</reference>
<sequence length="546" mass="62318">MPSTLLIPAKRQRNRQCQHERQYHYQRQHQHRQREGREKHPVIIRLNRDAGSRSTFRNCRIRTDNRLQSVRFHLTNALSNNQARLKLQGLGVVSLAGSIVTGLARALQQATGSRDAAQHTMSPWEAHLSTTSAVEANTGHFRNEEGAVQRIQRVHPAAGVRRRRYASVPPTQSPCPLTTGVAAGLAVQKDEELLRVHQRVRELLLKQRQQIQQQISLQRQQEHHDEQELRARKRENKIPQGESNSEPLHRTAPAALSGKKEKSVTDPQQQQESPPVWQNQEHQHNQQHAKVFLKREDQGWQHGARPQQRQRDQVRTPQHQPLYMQQRMLRELQTCMQQGAYKQMRHHLQQYQQMQQQMHHTAWLRSQSPNRCSSGGISTSIRQHSFVHGCSRRRSETSGMYSASLPIPSSARAAGKEQQGKHACRREGPDAVDAFSPAPPTTAVCSSLSIPDGCVVVQEEVKAQVLDVAAAAERAKRMGAAPVTAPHKQQRGRLSQRQVEAFNILQHQQFEQMMRRAREQAALYGAQALSIQQLLLRQHTPPQERQ</sequence>
<name>A0A1D3CXT2_9EIME</name>
<comment type="caution">
    <text evidence="2">The sequence shown here is derived from an EMBL/GenBank/DDBJ whole genome shotgun (WGS) entry which is preliminary data.</text>
</comment>
<keyword evidence="3" id="KW-1185">Reference proteome</keyword>
<dbReference type="Proteomes" id="UP000095192">
    <property type="component" value="Unassembled WGS sequence"/>
</dbReference>
<evidence type="ECO:0000256" key="1">
    <source>
        <dbReference type="SAM" id="MobiDB-lite"/>
    </source>
</evidence>
<accession>A0A1D3CXT2</accession>
<dbReference type="VEuPathDB" id="ToxoDB:cyc_00375"/>
<feature type="compositionally biased region" description="Basic and acidic residues" evidence="1">
    <location>
        <begin position="220"/>
        <end position="230"/>
    </location>
</feature>
<organism evidence="2 3">
    <name type="scientific">Cyclospora cayetanensis</name>
    <dbReference type="NCBI Taxonomy" id="88456"/>
    <lineage>
        <taxon>Eukaryota</taxon>
        <taxon>Sar</taxon>
        <taxon>Alveolata</taxon>
        <taxon>Apicomplexa</taxon>
        <taxon>Conoidasida</taxon>
        <taxon>Coccidia</taxon>
        <taxon>Eucoccidiorida</taxon>
        <taxon>Eimeriorina</taxon>
        <taxon>Eimeriidae</taxon>
        <taxon>Cyclospora</taxon>
    </lineage>
</organism>
<dbReference type="InParanoid" id="A0A1D3CXT2"/>
<evidence type="ECO:0000313" key="2">
    <source>
        <dbReference type="EMBL" id="OEH76005.1"/>
    </source>
</evidence>
<evidence type="ECO:0000313" key="3">
    <source>
        <dbReference type="Proteomes" id="UP000095192"/>
    </source>
</evidence>
<gene>
    <name evidence="2" type="ORF">cyc_00375</name>
</gene>
<feature type="region of interest" description="Disordered" evidence="1">
    <location>
        <begin position="156"/>
        <end position="175"/>
    </location>
</feature>
<protein>
    <submittedName>
        <fullName evidence="2">Uncharacterized protein</fullName>
    </submittedName>
</protein>
<feature type="compositionally biased region" description="Polar residues" evidence="1">
    <location>
        <begin position="265"/>
        <end position="277"/>
    </location>
</feature>
<dbReference type="EMBL" id="JROU02001562">
    <property type="protein sequence ID" value="OEH76005.1"/>
    <property type="molecule type" value="Genomic_DNA"/>
</dbReference>
<proteinExistence type="predicted"/>
<dbReference type="AlphaFoldDB" id="A0A1D3CXT2"/>
<feature type="region of interest" description="Disordered" evidence="1">
    <location>
        <begin position="216"/>
        <end position="289"/>
    </location>
</feature>